<name>A0A4R0RUT9_9APHY</name>
<feature type="domain" description="PXA" evidence="3">
    <location>
        <begin position="70"/>
        <end position="249"/>
    </location>
</feature>
<dbReference type="Proteomes" id="UP000292702">
    <property type="component" value="Unassembled WGS sequence"/>
</dbReference>
<comment type="similarity">
    <text evidence="1">Belongs to the sorting nexin family.</text>
</comment>
<dbReference type="AlphaFoldDB" id="A0A4R0RUT9"/>
<evidence type="ECO:0000313" key="5">
    <source>
        <dbReference type="Proteomes" id="UP000292702"/>
    </source>
</evidence>
<evidence type="ECO:0000256" key="2">
    <source>
        <dbReference type="SAM" id="MobiDB-lite"/>
    </source>
</evidence>
<dbReference type="Pfam" id="PF08628">
    <property type="entry name" value="Nexin_C"/>
    <property type="match status" value="1"/>
</dbReference>
<dbReference type="GO" id="GO:0035091">
    <property type="term" value="F:phosphatidylinositol binding"/>
    <property type="evidence" value="ECO:0007669"/>
    <property type="project" value="TreeGrafter"/>
</dbReference>
<dbReference type="PANTHER" id="PTHR22775:SF3">
    <property type="entry name" value="SORTING NEXIN-13"/>
    <property type="match status" value="1"/>
</dbReference>
<feature type="compositionally biased region" description="Polar residues" evidence="2">
    <location>
        <begin position="252"/>
        <end position="270"/>
    </location>
</feature>
<protein>
    <recommendedName>
        <fullName evidence="3">PXA domain-containing protein</fullName>
    </recommendedName>
</protein>
<dbReference type="SMART" id="SM00313">
    <property type="entry name" value="PXA"/>
    <property type="match status" value="1"/>
</dbReference>
<dbReference type="PANTHER" id="PTHR22775">
    <property type="entry name" value="SORTING NEXIN"/>
    <property type="match status" value="1"/>
</dbReference>
<dbReference type="PROSITE" id="PS51207">
    <property type="entry name" value="PXA"/>
    <property type="match status" value="1"/>
</dbReference>
<accession>A0A4R0RUT9</accession>
<feature type="region of interest" description="Disordered" evidence="2">
    <location>
        <begin position="252"/>
        <end position="282"/>
    </location>
</feature>
<dbReference type="InterPro" id="IPR003114">
    <property type="entry name" value="Phox_assoc"/>
</dbReference>
<reference evidence="4 5" key="1">
    <citation type="submission" date="2018-11" db="EMBL/GenBank/DDBJ databases">
        <title>Genome assembly of Steccherinum ochraceum LE-BIN_3174, the white-rot fungus of the Steccherinaceae family (The Residual Polyporoid clade, Polyporales, Basidiomycota).</title>
        <authorList>
            <person name="Fedorova T.V."/>
            <person name="Glazunova O.A."/>
            <person name="Landesman E.O."/>
            <person name="Moiseenko K.V."/>
            <person name="Psurtseva N.V."/>
            <person name="Savinova O.S."/>
            <person name="Shakhova N.V."/>
            <person name="Tyazhelova T.V."/>
            <person name="Vasina D.V."/>
        </authorList>
    </citation>
    <scope>NUCLEOTIDE SEQUENCE [LARGE SCALE GENOMIC DNA]</scope>
    <source>
        <strain evidence="4 5">LE-BIN_3174</strain>
    </source>
</reference>
<organism evidence="4 5">
    <name type="scientific">Steccherinum ochraceum</name>
    <dbReference type="NCBI Taxonomy" id="92696"/>
    <lineage>
        <taxon>Eukaryota</taxon>
        <taxon>Fungi</taxon>
        <taxon>Dikarya</taxon>
        <taxon>Basidiomycota</taxon>
        <taxon>Agaricomycotina</taxon>
        <taxon>Agaricomycetes</taxon>
        <taxon>Polyporales</taxon>
        <taxon>Steccherinaceae</taxon>
        <taxon>Steccherinum</taxon>
    </lineage>
</organism>
<comment type="caution">
    <text evidence="4">The sequence shown here is derived from an EMBL/GenBank/DDBJ whole genome shotgun (WGS) entry which is preliminary data.</text>
</comment>
<dbReference type="Pfam" id="PF02194">
    <property type="entry name" value="PXA"/>
    <property type="match status" value="1"/>
</dbReference>
<feature type="region of interest" description="Disordered" evidence="2">
    <location>
        <begin position="1"/>
        <end position="43"/>
    </location>
</feature>
<feature type="compositionally biased region" description="Low complexity" evidence="2">
    <location>
        <begin position="340"/>
        <end position="357"/>
    </location>
</feature>
<keyword evidence="5" id="KW-1185">Reference proteome</keyword>
<evidence type="ECO:0000313" key="4">
    <source>
        <dbReference type="EMBL" id="TCD67538.1"/>
    </source>
</evidence>
<sequence length="619" mass="66681">MALSPSPPSAHRARPPLTRSVRSNPSSVGDKPAQSPRPSTKQPSLAKRLLFPHLAPDASLPPLLASPSAHPELNNELYDFIAIALRAYVNPWWTKLSRYDKEFLPQITHILTAVLRVVETRLTSTDLSPLVFRDLPTLVNQHCIDYRNAQAKLLTSYASGGAAGLPQLFHQLQNHMAISPDGIVNEEYIRQAVDSILKSCLPEEDYEPEVERYIVREIVVKVLAGGVIPRVTQPWFIHKLLLDLLGPEKSAGDSSGTTVPGTVDSTGQSSSDDKTRPTIRRRSSSHLSFQSIAIFILSAVRSISGICLALIHAYRQALDTIKKVNESKSFLPRNASPLRADPAPSSSVDSSAQSSPLLNPVLPGTLVPPTPMTPAVIPTAGMTHSRSTSRTSSSYSVPHVVQVPIPPPPPNYTQPALQLLSTLLTPPPPPPTSPPIQHSSSTSLALRHVLNMLTTLLSPFLSRLLPYLLYTHVFSPNTIATVVRSARRALFPEGWPAPPPVDPTPEEQAALRHTLERRLQTAVPSPLAHLLGPTPASVSYTISTALDTLASQPCNVHLLVFVLDLVLATVFPEMAVVGEGASPVLSSTATGGDGDGVGVGSVPRGRRELTPPRPESRPP</sequence>
<dbReference type="STRING" id="92696.A0A4R0RUT9"/>
<proteinExistence type="inferred from homology"/>
<dbReference type="EMBL" id="RWJN01000094">
    <property type="protein sequence ID" value="TCD67538.1"/>
    <property type="molecule type" value="Genomic_DNA"/>
</dbReference>
<evidence type="ECO:0000259" key="3">
    <source>
        <dbReference type="PROSITE" id="PS51207"/>
    </source>
</evidence>
<feature type="region of interest" description="Disordered" evidence="2">
    <location>
        <begin position="585"/>
        <end position="619"/>
    </location>
</feature>
<dbReference type="OrthoDB" id="5582218at2759"/>
<feature type="compositionally biased region" description="Basic and acidic residues" evidence="2">
    <location>
        <begin position="605"/>
        <end position="619"/>
    </location>
</feature>
<feature type="region of interest" description="Disordered" evidence="2">
    <location>
        <begin position="332"/>
        <end position="357"/>
    </location>
</feature>
<dbReference type="InterPro" id="IPR013937">
    <property type="entry name" value="Sorting_nexin_C"/>
</dbReference>
<evidence type="ECO:0000256" key="1">
    <source>
        <dbReference type="ARBA" id="ARBA00010883"/>
    </source>
</evidence>
<gene>
    <name evidence="4" type="ORF">EIP91_012292</name>
</gene>